<dbReference type="RefSeq" id="WP_185779486.1">
    <property type="nucleotide sequence ID" value="NZ_JACJUU010000004.1"/>
</dbReference>
<evidence type="ECO:0000313" key="5">
    <source>
        <dbReference type="Proteomes" id="UP000545386"/>
    </source>
</evidence>
<dbReference type="SUPFAM" id="SSF53474">
    <property type="entry name" value="alpha/beta-Hydrolases"/>
    <property type="match status" value="1"/>
</dbReference>
<feature type="domain" description="AB hydrolase-1" evidence="3">
    <location>
        <begin position="100"/>
        <end position="342"/>
    </location>
</feature>
<dbReference type="AlphaFoldDB" id="A0A842HR92"/>
<accession>A0A842HR92</accession>
<reference evidence="4 5" key="1">
    <citation type="submission" date="2020-08" db="EMBL/GenBank/DDBJ databases">
        <title>Paraeoetvoesia sp. YC-7-48 draft genome sequence.</title>
        <authorList>
            <person name="Yao L."/>
        </authorList>
    </citation>
    <scope>NUCLEOTIDE SEQUENCE [LARGE SCALE GENOMIC DNA]</scope>
    <source>
        <strain evidence="5">YC-7-48</strain>
    </source>
</reference>
<dbReference type="GO" id="GO:0047372">
    <property type="term" value="F:monoacylglycerol lipase activity"/>
    <property type="evidence" value="ECO:0007669"/>
    <property type="project" value="TreeGrafter"/>
</dbReference>
<dbReference type="InterPro" id="IPR000073">
    <property type="entry name" value="AB_hydrolase_1"/>
</dbReference>
<evidence type="ECO:0000259" key="3">
    <source>
        <dbReference type="Pfam" id="PF00561"/>
    </source>
</evidence>
<dbReference type="GO" id="GO:0034338">
    <property type="term" value="F:short-chain carboxylesterase activity"/>
    <property type="evidence" value="ECO:0007669"/>
    <property type="project" value="TreeGrafter"/>
</dbReference>
<dbReference type="Pfam" id="PF00561">
    <property type="entry name" value="Abhydrolase_1"/>
    <property type="match status" value="1"/>
</dbReference>
<keyword evidence="5" id="KW-1185">Reference proteome</keyword>
<dbReference type="PIRSF" id="PIRSF005211">
    <property type="entry name" value="Ab_hydro_YheT"/>
    <property type="match status" value="1"/>
</dbReference>
<dbReference type="InterPro" id="IPR050960">
    <property type="entry name" value="AB_hydrolase_4_sf"/>
</dbReference>
<dbReference type="InterPro" id="IPR012020">
    <property type="entry name" value="ABHD4"/>
</dbReference>
<comment type="caution">
    <text evidence="4">The sequence shown here is derived from an EMBL/GenBank/DDBJ whole genome shotgun (WGS) entry which is preliminary data.</text>
</comment>
<keyword evidence="4" id="KW-0378">Hydrolase</keyword>
<gene>
    <name evidence="4" type="ORF">GTU67_07570</name>
</gene>
<feature type="active site" description="Charge relay system" evidence="2">
    <location>
        <position position="180"/>
    </location>
</feature>
<feature type="active site" description="Charge relay system" evidence="2">
    <location>
        <position position="308"/>
    </location>
</feature>
<dbReference type="PANTHER" id="PTHR10794">
    <property type="entry name" value="ABHYDROLASE DOMAIN-CONTAINING PROTEIN"/>
    <property type="match status" value="1"/>
</dbReference>
<dbReference type="EMBL" id="JACJUU010000004">
    <property type="protein sequence ID" value="MBC2769771.1"/>
    <property type="molecule type" value="Genomic_DNA"/>
</dbReference>
<dbReference type="PANTHER" id="PTHR10794:SF94">
    <property type="entry name" value="ESTERASE YHET-RELATED"/>
    <property type="match status" value="1"/>
</dbReference>
<feature type="active site" description="Charge relay system" evidence="2">
    <location>
        <position position="336"/>
    </location>
</feature>
<sequence>MAAQLDLSPCPSPIWLPGGHTQTIWGATVARFHHISFVRERVDTPDGDFLDFDWTGPGLFADKTAANVRVPREPALAHTAAYRWADRTDWQALMGLEETPALVLFHGLEGNSTSRYAQSIAQYFRGRGWIVVIAHFRGCSGFPNRMARAYYSGDTEDVGFMLDTVRARIPNARWHATGVSLGGNAMLKFLAENPDTSQWVNAAAAISVPLDLVAAGAALSDTPVGKWVYSPYFLASMKRKIAEKAQRFPGNIDTLRLNQIKTIRDFDDMYTAPMHGYKNALDYWTRASSKPLLGALATPSLILNARNDPFVPEASLPGPNECSAQVLLHQPAEGGHVGFITGKFPGHTSWLPTRLSRFFERRQ</sequence>
<dbReference type="Gene3D" id="3.40.50.1820">
    <property type="entry name" value="alpha/beta hydrolase"/>
    <property type="match status" value="1"/>
</dbReference>
<protein>
    <submittedName>
        <fullName evidence="4">Alpha/beta fold hydrolase</fullName>
    </submittedName>
</protein>
<dbReference type="InterPro" id="IPR029058">
    <property type="entry name" value="AB_hydrolase_fold"/>
</dbReference>
<comment type="similarity">
    <text evidence="1">Belongs to the AB hydrolase superfamily. AB hydrolase 4 family.</text>
</comment>
<proteinExistence type="inferred from homology"/>
<dbReference type="Proteomes" id="UP000545386">
    <property type="component" value="Unassembled WGS sequence"/>
</dbReference>
<name>A0A842HR92_9BURK</name>
<evidence type="ECO:0000313" key="4">
    <source>
        <dbReference type="EMBL" id="MBC2769771.1"/>
    </source>
</evidence>
<evidence type="ECO:0000256" key="2">
    <source>
        <dbReference type="PIRSR" id="PIRSR005211-1"/>
    </source>
</evidence>
<evidence type="ECO:0000256" key="1">
    <source>
        <dbReference type="ARBA" id="ARBA00010884"/>
    </source>
</evidence>
<organism evidence="4 5">
    <name type="scientific">Pusillimonas minor</name>
    <dbReference type="NCBI Taxonomy" id="2697024"/>
    <lineage>
        <taxon>Bacteria</taxon>
        <taxon>Pseudomonadati</taxon>
        <taxon>Pseudomonadota</taxon>
        <taxon>Betaproteobacteria</taxon>
        <taxon>Burkholderiales</taxon>
        <taxon>Alcaligenaceae</taxon>
        <taxon>Pusillimonas</taxon>
    </lineage>
</organism>